<evidence type="ECO:0000256" key="5">
    <source>
        <dbReference type="ARBA" id="ARBA00023136"/>
    </source>
</evidence>
<dbReference type="InterPro" id="IPR005828">
    <property type="entry name" value="MFS_sugar_transport-like"/>
</dbReference>
<evidence type="ECO:0000256" key="7">
    <source>
        <dbReference type="SAM" id="Phobius"/>
    </source>
</evidence>
<dbReference type="PANTHER" id="PTHR23511">
    <property type="entry name" value="SYNAPTIC VESICLE GLYCOPROTEIN 2"/>
    <property type="match status" value="1"/>
</dbReference>
<evidence type="ECO:0000256" key="2">
    <source>
        <dbReference type="ARBA" id="ARBA00022448"/>
    </source>
</evidence>
<feature type="transmembrane region" description="Helical" evidence="7">
    <location>
        <begin position="335"/>
        <end position="356"/>
    </location>
</feature>
<dbReference type="InterPro" id="IPR036259">
    <property type="entry name" value="MFS_trans_sf"/>
</dbReference>
<dbReference type="PROSITE" id="PS00217">
    <property type="entry name" value="SUGAR_TRANSPORT_2"/>
    <property type="match status" value="1"/>
</dbReference>
<evidence type="ECO:0000256" key="6">
    <source>
        <dbReference type="SAM" id="MobiDB-lite"/>
    </source>
</evidence>
<dbReference type="PROSITE" id="PS50850">
    <property type="entry name" value="MFS"/>
    <property type="match status" value="1"/>
</dbReference>
<protein>
    <submittedName>
        <fullName evidence="9">Membrane protein</fullName>
    </submittedName>
</protein>
<gene>
    <name evidence="9" type="ORF">BGLCM_0783</name>
</gene>
<dbReference type="PROSITE" id="PS00216">
    <property type="entry name" value="SUGAR_TRANSPORT_1"/>
    <property type="match status" value="1"/>
</dbReference>
<comment type="subcellular location">
    <subcellularLocation>
        <location evidence="1">Cell membrane</location>
        <topology evidence="1">Multi-pass membrane protein</topology>
    </subcellularLocation>
</comment>
<dbReference type="GO" id="GO:0005886">
    <property type="term" value="C:plasma membrane"/>
    <property type="evidence" value="ECO:0007669"/>
    <property type="project" value="UniProtKB-SubCell"/>
</dbReference>
<dbReference type="Pfam" id="PF00083">
    <property type="entry name" value="Sugar_tr"/>
    <property type="match status" value="1"/>
</dbReference>
<sequence>MSSVTSERSFVPVSQPSEPDMTGAGAPQGNMTRNQRLDNLTINKAHRRLLTASGIGWAFDAMDVGLVSFVVTAIAADPAFNLNATQKSWVLSIGFIGMAIGAALGGYLADRFGRKTIFTATLIVFGIANGAMAFSWTLAALLVARFVIGLGLGAELPVASTLVSEFSPTKQRGRMTVLLESFWAVGWIVAALIGYLVIPASGDWGWRWALLIGALPLLYAIVVRRSLPESVRFLESQGREIEAEQAVRYFEQAGAVAAGTKRTGFGLRAKSGAAAVKTVKTKSAMRTRDLFSRRFLPITLAIWATWFFVNFSYYGAFTWMPSLLADQFGSLTKSFGYTLVIAVAQLPGYFLAAWLVERWGRRRTLAVFLAVSAVAAFLFSQSVTVWQVITFGMLLSASNLGAWGVMYAVTPEIYPTRLRGAAAGAAAACGRVAAIIAPLLVPWFLTLSGGNKSVAFIVFAAAFVLACVAALFLPEKMGETLED</sequence>
<feature type="transmembrane region" description="Helical" evidence="7">
    <location>
        <begin position="421"/>
        <end position="441"/>
    </location>
</feature>
<comment type="caution">
    <text evidence="9">The sequence shown here is derived from an EMBL/GenBank/DDBJ whole genome shotgun (WGS) entry which is preliminary data.</text>
</comment>
<feature type="transmembrane region" description="Helical" evidence="7">
    <location>
        <begin position="116"/>
        <end position="136"/>
    </location>
</feature>
<keyword evidence="2" id="KW-0813">Transport</keyword>
<evidence type="ECO:0000313" key="9">
    <source>
        <dbReference type="EMBL" id="KFI59192.1"/>
    </source>
</evidence>
<feature type="transmembrane region" description="Helical" evidence="7">
    <location>
        <begin position="88"/>
        <end position="109"/>
    </location>
</feature>
<feature type="transmembrane region" description="Helical" evidence="7">
    <location>
        <begin position="54"/>
        <end position="76"/>
    </location>
</feature>
<feature type="transmembrane region" description="Helical" evidence="7">
    <location>
        <begin position="453"/>
        <end position="473"/>
    </location>
</feature>
<feature type="transmembrane region" description="Helical" evidence="7">
    <location>
        <begin position="363"/>
        <end position="379"/>
    </location>
</feature>
<dbReference type="Proteomes" id="UP000029074">
    <property type="component" value="Unassembled WGS sequence"/>
</dbReference>
<keyword evidence="4 7" id="KW-1133">Transmembrane helix</keyword>
<feature type="domain" description="Major facilitator superfamily (MFS) profile" evidence="8">
    <location>
        <begin position="49"/>
        <end position="478"/>
    </location>
</feature>
<evidence type="ECO:0000313" key="10">
    <source>
        <dbReference type="Proteomes" id="UP000029074"/>
    </source>
</evidence>
<dbReference type="Gene3D" id="1.20.1250.20">
    <property type="entry name" value="MFS general substrate transporter like domains"/>
    <property type="match status" value="1"/>
</dbReference>
<evidence type="ECO:0000256" key="3">
    <source>
        <dbReference type="ARBA" id="ARBA00022692"/>
    </source>
</evidence>
<organism evidence="9 10">
    <name type="scientific">Bifidobacterium gallicum DSM 20093 = LMG 11596</name>
    <dbReference type="NCBI Taxonomy" id="561180"/>
    <lineage>
        <taxon>Bacteria</taxon>
        <taxon>Bacillati</taxon>
        <taxon>Actinomycetota</taxon>
        <taxon>Actinomycetes</taxon>
        <taxon>Bifidobacteriales</taxon>
        <taxon>Bifidobacteriaceae</taxon>
        <taxon>Bifidobacterium</taxon>
    </lineage>
</organism>
<dbReference type="InterPro" id="IPR005829">
    <property type="entry name" value="Sugar_transporter_CS"/>
</dbReference>
<dbReference type="EMBL" id="JGYW01000004">
    <property type="protein sequence ID" value="KFI59192.1"/>
    <property type="molecule type" value="Genomic_DNA"/>
</dbReference>
<evidence type="ECO:0000256" key="1">
    <source>
        <dbReference type="ARBA" id="ARBA00004651"/>
    </source>
</evidence>
<keyword evidence="3 7" id="KW-0812">Transmembrane</keyword>
<dbReference type="InterPro" id="IPR020846">
    <property type="entry name" value="MFS_dom"/>
</dbReference>
<evidence type="ECO:0000256" key="4">
    <source>
        <dbReference type="ARBA" id="ARBA00022989"/>
    </source>
</evidence>
<evidence type="ECO:0000259" key="8">
    <source>
        <dbReference type="PROSITE" id="PS50850"/>
    </source>
</evidence>
<accession>A0A087AK92</accession>
<name>A0A087AK92_9BIFI</name>
<feature type="transmembrane region" description="Helical" evidence="7">
    <location>
        <begin position="204"/>
        <end position="223"/>
    </location>
</feature>
<feature type="compositionally biased region" description="Polar residues" evidence="6">
    <location>
        <begin position="1"/>
        <end position="17"/>
    </location>
</feature>
<feature type="region of interest" description="Disordered" evidence="6">
    <location>
        <begin position="1"/>
        <end position="33"/>
    </location>
</feature>
<keyword evidence="10" id="KW-1185">Reference proteome</keyword>
<keyword evidence="5 7" id="KW-0472">Membrane</keyword>
<feature type="transmembrane region" description="Helical" evidence="7">
    <location>
        <begin position="175"/>
        <end position="198"/>
    </location>
</feature>
<feature type="transmembrane region" description="Helical" evidence="7">
    <location>
        <begin position="142"/>
        <end position="163"/>
    </location>
</feature>
<feature type="transmembrane region" description="Helical" evidence="7">
    <location>
        <begin position="295"/>
        <end position="315"/>
    </location>
</feature>
<dbReference type="PANTHER" id="PTHR23511:SF34">
    <property type="entry name" value="SYNAPTIC VESICLE GLYCOPROTEIN 2"/>
    <property type="match status" value="1"/>
</dbReference>
<proteinExistence type="predicted"/>
<dbReference type="SUPFAM" id="SSF103473">
    <property type="entry name" value="MFS general substrate transporter"/>
    <property type="match status" value="1"/>
</dbReference>
<dbReference type="CDD" id="cd17316">
    <property type="entry name" value="MFS_SV2_like"/>
    <property type="match status" value="1"/>
</dbReference>
<dbReference type="GO" id="GO:0022857">
    <property type="term" value="F:transmembrane transporter activity"/>
    <property type="evidence" value="ECO:0007669"/>
    <property type="project" value="InterPro"/>
</dbReference>
<feature type="transmembrane region" description="Helical" evidence="7">
    <location>
        <begin position="385"/>
        <end position="409"/>
    </location>
</feature>
<reference evidence="9 10" key="1">
    <citation type="submission" date="2014-03" db="EMBL/GenBank/DDBJ databases">
        <title>Genomics of Bifidobacteria.</title>
        <authorList>
            <person name="Ventura M."/>
            <person name="Milani C."/>
            <person name="Lugli G.A."/>
        </authorList>
    </citation>
    <scope>NUCLEOTIDE SEQUENCE [LARGE SCALE GENOMIC DNA]</scope>
    <source>
        <strain evidence="9 10">LMG 11596</strain>
    </source>
</reference>
<dbReference type="AlphaFoldDB" id="A0A087AK92"/>